<reference evidence="2 3" key="1">
    <citation type="submission" date="2017-03" db="EMBL/GenBank/DDBJ databases">
        <title>An alternative strategy for trypanosome survival in the mammalian bloodstream revealed through genome and transcriptome analysis of the ubiquitous bovine parasite Trypanosoma (Megatrypanum) theileri.</title>
        <authorList>
            <person name="Kelly S."/>
            <person name="Ivens A."/>
            <person name="Mott A."/>
            <person name="O'Neill E."/>
            <person name="Emms D."/>
            <person name="Macleod O."/>
            <person name="Voorheis P."/>
            <person name="Matthews J."/>
            <person name="Matthews K."/>
            <person name="Carrington M."/>
        </authorList>
    </citation>
    <scope>NUCLEOTIDE SEQUENCE [LARGE SCALE GENOMIC DNA]</scope>
    <source>
        <strain evidence="2">Edinburgh</strain>
    </source>
</reference>
<dbReference type="RefSeq" id="XP_028878539.1">
    <property type="nucleotide sequence ID" value="XM_029030138.1"/>
</dbReference>
<dbReference type="Proteomes" id="UP000192257">
    <property type="component" value="Unassembled WGS sequence"/>
</dbReference>
<dbReference type="AlphaFoldDB" id="A0A1X0NJ31"/>
<evidence type="ECO:0000256" key="1">
    <source>
        <dbReference type="SAM" id="Coils"/>
    </source>
</evidence>
<feature type="coiled-coil region" evidence="1">
    <location>
        <begin position="444"/>
        <end position="471"/>
    </location>
</feature>
<keyword evidence="1" id="KW-0175">Coiled coil</keyword>
<dbReference type="VEuPathDB" id="TriTrypDB:TM35_000441290"/>
<accession>A0A1X0NJ31</accession>
<organism evidence="2 3">
    <name type="scientific">Trypanosoma theileri</name>
    <dbReference type="NCBI Taxonomy" id="67003"/>
    <lineage>
        <taxon>Eukaryota</taxon>
        <taxon>Discoba</taxon>
        <taxon>Euglenozoa</taxon>
        <taxon>Kinetoplastea</taxon>
        <taxon>Metakinetoplastina</taxon>
        <taxon>Trypanosomatida</taxon>
        <taxon>Trypanosomatidae</taxon>
        <taxon>Trypanosoma</taxon>
    </lineage>
</organism>
<protein>
    <recommendedName>
        <fullName evidence="4">Kinesin motor domain-containing protein</fullName>
    </recommendedName>
</protein>
<evidence type="ECO:0008006" key="4">
    <source>
        <dbReference type="Google" id="ProtNLM"/>
    </source>
</evidence>
<dbReference type="OrthoDB" id="250673at2759"/>
<dbReference type="GeneID" id="39989918"/>
<evidence type="ECO:0000313" key="2">
    <source>
        <dbReference type="EMBL" id="ORC84473.1"/>
    </source>
</evidence>
<proteinExistence type="predicted"/>
<keyword evidence="3" id="KW-1185">Reference proteome</keyword>
<sequence>MVPNVKSVYFCAHIAPARLNSEDINVKRSSIQIDPETGDVVLRDDIAGTSRFRFDSVTYYPFHTTLYEAVLGHRVAESFGSDRAYLCDSPPVSMHSAIIHGSSTAHTMELFHTLVLTAVSHAFEVINATNDALPVQLQYSIVRVYSWGLTDVLSQRVVSNSSTGVIAEDSSISYQHNIKRNVIGSREDVHLVENILCSACAVPEGHAAIVFSLFSRPRNSPMKTKKISSGIFSMTLLPQLWQGNRQFQGDMHTLRDLLAGHPLSCESSCWLISQLLPTDVVNSVTLITCICDEPEQHQQTNHSCVYGCSPTTSERESFRLSFTPVTTPQRPKIRHNIFSSLSPERTHRRVISPYALTTPSFPNTTEHITNTTDTMALHQLHTRKDNTFTRHFSPTTRNKAQIELLTARSLATELEGHRSEKNNYTTACNKEIERVITTAAKVKEEAACSQETELEERVREAEEQAKVAEEAARRRIAAAKSK</sequence>
<evidence type="ECO:0000313" key="3">
    <source>
        <dbReference type="Proteomes" id="UP000192257"/>
    </source>
</evidence>
<name>A0A1X0NJ31_9TRYP</name>
<dbReference type="STRING" id="67003.A0A1X0NJ31"/>
<feature type="non-terminal residue" evidence="2">
    <location>
        <position position="482"/>
    </location>
</feature>
<comment type="caution">
    <text evidence="2">The sequence shown here is derived from an EMBL/GenBank/DDBJ whole genome shotgun (WGS) entry which is preliminary data.</text>
</comment>
<gene>
    <name evidence="2" type="ORF">TM35_000441290</name>
</gene>
<dbReference type="EMBL" id="NBCO01000044">
    <property type="protein sequence ID" value="ORC84473.1"/>
    <property type="molecule type" value="Genomic_DNA"/>
</dbReference>